<dbReference type="HOGENOM" id="CLU_1681286_0_0_1"/>
<organism evidence="1 2">
    <name type="scientific">Hyaloperonospora arabidopsidis (strain Emoy2)</name>
    <name type="common">Downy mildew agent</name>
    <name type="synonym">Peronospora arabidopsidis</name>
    <dbReference type="NCBI Taxonomy" id="559515"/>
    <lineage>
        <taxon>Eukaryota</taxon>
        <taxon>Sar</taxon>
        <taxon>Stramenopiles</taxon>
        <taxon>Oomycota</taxon>
        <taxon>Peronosporomycetes</taxon>
        <taxon>Peronosporales</taxon>
        <taxon>Peronosporaceae</taxon>
        <taxon>Hyaloperonospora</taxon>
    </lineage>
</organism>
<keyword evidence="2" id="KW-1185">Reference proteome</keyword>
<dbReference type="EnsemblProtists" id="HpaT804688">
    <property type="protein sequence ID" value="HpaP804688"/>
    <property type="gene ID" value="HpaG804688"/>
</dbReference>
<proteinExistence type="predicted"/>
<protein>
    <submittedName>
        <fullName evidence="1">Uncharacterized protein</fullName>
    </submittedName>
</protein>
<sequence length="157" mass="18279">MMSPKWSSSTLEIWTVNLTRRILLGRPDLPRRPRRPSTSPQMRRLNPVVSLTATTRFSLVRRMSTLTHPPCLLVRVRRLARATLARAIVVATLVVPRVPLVLHRRLENAMCLRLSPEHNPWLLLERLMNDLSLETSTYHRTPVIRCEAVTRSRHQRE</sequence>
<dbReference type="VEuPathDB" id="FungiDB:HpaG804688"/>
<dbReference type="EMBL" id="JH598174">
    <property type="status" value="NOT_ANNOTATED_CDS"/>
    <property type="molecule type" value="Genomic_DNA"/>
</dbReference>
<dbReference type="InParanoid" id="M4BEH0"/>
<reference evidence="1" key="2">
    <citation type="submission" date="2015-06" db="UniProtKB">
        <authorList>
            <consortium name="EnsemblProtists"/>
        </authorList>
    </citation>
    <scope>IDENTIFICATION</scope>
    <source>
        <strain evidence="1">Emoy2</strain>
    </source>
</reference>
<accession>M4BEH0</accession>
<name>M4BEH0_HYAAE</name>
<dbReference type="Proteomes" id="UP000011713">
    <property type="component" value="Unassembled WGS sequence"/>
</dbReference>
<evidence type="ECO:0000313" key="2">
    <source>
        <dbReference type="Proteomes" id="UP000011713"/>
    </source>
</evidence>
<reference evidence="2" key="1">
    <citation type="journal article" date="2010" name="Science">
        <title>Signatures of adaptation to obligate biotrophy in the Hyaloperonospora arabidopsidis genome.</title>
        <authorList>
            <person name="Baxter L."/>
            <person name="Tripathy S."/>
            <person name="Ishaque N."/>
            <person name="Boot N."/>
            <person name="Cabral A."/>
            <person name="Kemen E."/>
            <person name="Thines M."/>
            <person name="Ah-Fong A."/>
            <person name="Anderson R."/>
            <person name="Badejoko W."/>
            <person name="Bittner-Eddy P."/>
            <person name="Boore J.L."/>
            <person name="Chibucos M.C."/>
            <person name="Coates M."/>
            <person name="Dehal P."/>
            <person name="Delehaunty K."/>
            <person name="Dong S."/>
            <person name="Downton P."/>
            <person name="Dumas B."/>
            <person name="Fabro G."/>
            <person name="Fronick C."/>
            <person name="Fuerstenberg S.I."/>
            <person name="Fulton L."/>
            <person name="Gaulin E."/>
            <person name="Govers F."/>
            <person name="Hughes L."/>
            <person name="Humphray S."/>
            <person name="Jiang R.H."/>
            <person name="Judelson H."/>
            <person name="Kamoun S."/>
            <person name="Kyung K."/>
            <person name="Meijer H."/>
            <person name="Minx P."/>
            <person name="Morris P."/>
            <person name="Nelson J."/>
            <person name="Phuntumart V."/>
            <person name="Qutob D."/>
            <person name="Rehmany A."/>
            <person name="Rougon-Cardoso A."/>
            <person name="Ryden P."/>
            <person name="Torto-Alalibo T."/>
            <person name="Studholme D."/>
            <person name="Wang Y."/>
            <person name="Win J."/>
            <person name="Wood J."/>
            <person name="Clifton S.W."/>
            <person name="Rogers J."/>
            <person name="Van den Ackerveken G."/>
            <person name="Jones J.D."/>
            <person name="McDowell J.M."/>
            <person name="Beynon J."/>
            <person name="Tyler B.M."/>
        </authorList>
    </citation>
    <scope>NUCLEOTIDE SEQUENCE [LARGE SCALE GENOMIC DNA]</scope>
    <source>
        <strain evidence="2">Emoy2</strain>
    </source>
</reference>
<evidence type="ECO:0000313" key="1">
    <source>
        <dbReference type="EnsemblProtists" id="HpaP804688"/>
    </source>
</evidence>
<dbReference type="AlphaFoldDB" id="M4BEH0"/>